<proteinExistence type="predicted"/>
<keyword evidence="2" id="KW-1133">Transmembrane helix</keyword>
<accession>A0ABQ6FI62</accession>
<feature type="transmembrane region" description="Helical" evidence="2">
    <location>
        <begin position="26"/>
        <end position="50"/>
    </location>
</feature>
<comment type="caution">
    <text evidence="3">The sequence shown here is derived from an EMBL/GenBank/DDBJ whole genome shotgun (WGS) entry which is preliminary data.</text>
</comment>
<feature type="transmembrane region" description="Helical" evidence="2">
    <location>
        <begin position="89"/>
        <end position="116"/>
    </location>
</feature>
<evidence type="ECO:0000256" key="1">
    <source>
        <dbReference type="SAM" id="MobiDB-lite"/>
    </source>
</evidence>
<sequence>MAYSYQANYQPSLGRKPSTLAELKKCGLLLLFGGIVEMVATVVTMLMVLYSNFDLYYLLFDGPVIVLSAFCMAFLVVKKTGRIGSGLLANLLLNFGYHVGAVIVVLLAFFATIPVYDGLPSLFFPVFIAIALFVCCLFLIGINFLCGLPGVWLGKWQYRRTFNDGPGVAMIAREMNQATSYVVNRETPNYDNRPAGSTSPADQENGQAHGDSQAAVSADNGEIEYREYSCYEDMGNDTN</sequence>
<reference evidence="3 4" key="1">
    <citation type="submission" date="2023-02" db="EMBL/GenBank/DDBJ databases">
        <title>Dictyobacter halimunensis sp. nov., a new member of the class Ktedonobacteria from forest soil in a geothermal area.</title>
        <authorList>
            <person name="Rachmania M.K."/>
            <person name="Ningsih F."/>
            <person name="Sakai Y."/>
            <person name="Yabe S."/>
            <person name="Yokota A."/>
            <person name="Sjamsuridzal W."/>
        </authorList>
    </citation>
    <scope>NUCLEOTIDE SEQUENCE [LARGE SCALE GENOMIC DNA]</scope>
    <source>
        <strain evidence="3 4">S3.2.2.5</strain>
    </source>
</reference>
<feature type="region of interest" description="Disordered" evidence="1">
    <location>
        <begin position="186"/>
        <end position="221"/>
    </location>
</feature>
<organism evidence="3 4">
    <name type="scientific">Dictyobacter halimunensis</name>
    <dbReference type="NCBI Taxonomy" id="3026934"/>
    <lineage>
        <taxon>Bacteria</taxon>
        <taxon>Bacillati</taxon>
        <taxon>Chloroflexota</taxon>
        <taxon>Ktedonobacteria</taxon>
        <taxon>Ktedonobacterales</taxon>
        <taxon>Dictyobacteraceae</taxon>
        <taxon>Dictyobacter</taxon>
    </lineage>
</organism>
<keyword evidence="4" id="KW-1185">Reference proteome</keyword>
<feature type="transmembrane region" description="Helical" evidence="2">
    <location>
        <begin position="122"/>
        <end position="153"/>
    </location>
</feature>
<name>A0ABQ6FI62_9CHLR</name>
<feature type="transmembrane region" description="Helical" evidence="2">
    <location>
        <begin position="56"/>
        <end position="77"/>
    </location>
</feature>
<keyword evidence="2" id="KW-0812">Transmembrane</keyword>
<feature type="compositionally biased region" description="Polar residues" evidence="1">
    <location>
        <begin position="186"/>
        <end position="206"/>
    </location>
</feature>
<dbReference type="Proteomes" id="UP001344906">
    <property type="component" value="Unassembled WGS sequence"/>
</dbReference>
<evidence type="ECO:0000313" key="4">
    <source>
        <dbReference type="Proteomes" id="UP001344906"/>
    </source>
</evidence>
<dbReference type="RefSeq" id="WP_338246713.1">
    <property type="nucleotide sequence ID" value="NZ_BSRI01000001.1"/>
</dbReference>
<gene>
    <name evidence="3" type="ORF">KDH_00990</name>
</gene>
<dbReference type="EMBL" id="BSRI01000001">
    <property type="protein sequence ID" value="GLV53244.1"/>
    <property type="molecule type" value="Genomic_DNA"/>
</dbReference>
<keyword evidence="2" id="KW-0472">Membrane</keyword>
<evidence type="ECO:0000256" key="2">
    <source>
        <dbReference type="SAM" id="Phobius"/>
    </source>
</evidence>
<protein>
    <submittedName>
        <fullName evidence="3">Uncharacterized protein</fullName>
    </submittedName>
</protein>
<evidence type="ECO:0000313" key="3">
    <source>
        <dbReference type="EMBL" id="GLV53244.1"/>
    </source>
</evidence>